<evidence type="ECO:0000313" key="3">
    <source>
        <dbReference type="Proteomes" id="UP000314986"/>
    </source>
</evidence>
<dbReference type="Pfam" id="PF15479">
    <property type="entry name" value="DUF4639"/>
    <property type="match status" value="1"/>
</dbReference>
<accession>A0A4W3GZW6</accession>
<dbReference type="STRING" id="7868.ENSCMIP00000003409"/>
<feature type="compositionally biased region" description="Polar residues" evidence="1">
    <location>
        <begin position="191"/>
        <end position="212"/>
    </location>
</feature>
<name>A0A4W3GZW6_CALMI</name>
<feature type="region of interest" description="Disordered" evidence="1">
    <location>
        <begin position="337"/>
        <end position="377"/>
    </location>
</feature>
<feature type="compositionally biased region" description="Basic residues" evidence="1">
    <location>
        <begin position="213"/>
        <end position="225"/>
    </location>
</feature>
<sequence length="461" mass="51953">MSRALIPKSRLDKARNPPSQAMTPIPPIAVDIIPGRFTEADWYSLLQTEEGEVHVASIVEELTDRAMKDIFNIYLERELISFTIGQAKDAILQIIAWQFLIHDPGEENIQENHSWQEDEEPLTYITDSWAQGSVPVMSISPQSTAQKDQVEVGEESRTEDDLFDHQVQPESQKLAPKVIHTPAMRARQQVDPHSSAQPAGAQTHSFPHTKQPATRKQKAPRWPKKRLIVDSRHQIPAQKLRAEPGCVEKVPIQYTALSTHCQSCQWVVNTDVTDRQLGSVTATRRLQPLSLPKHQILAQFEVLEPMAEEMENQRCGQPKCRLSTTCHKMARTDRRAALPRAQHQWPQTYTCPDGESSKPDTLSHQSSVPPIRGSTHSDSLISWGGEDSQLEDHLLFPSIVPRSVERGPLAREPHSSVWEPRALRPISTTVAMPALCVQTLLRQQRPHIRPVSALLHSTLSR</sequence>
<evidence type="ECO:0000256" key="1">
    <source>
        <dbReference type="SAM" id="MobiDB-lite"/>
    </source>
</evidence>
<feature type="compositionally biased region" description="Polar residues" evidence="1">
    <location>
        <begin position="359"/>
        <end position="377"/>
    </location>
</feature>
<proteinExistence type="predicted"/>
<dbReference type="PANTHER" id="PTHR34438:SF1">
    <property type="entry name" value="CHROMOSOME 2 OPEN READING FRAME 81"/>
    <property type="match status" value="1"/>
</dbReference>
<dbReference type="AlphaFoldDB" id="A0A4W3GZW6"/>
<organism evidence="2 3">
    <name type="scientific">Callorhinchus milii</name>
    <name type="common">Ghost shark</name>
    <dbReference type="NCBI Taxonomy" id="7868"/>
    <lineage>
        <taxon>Eukaryota</taxon>
        <taxon>Metazoa</taxon>
        <taxon>Chordata</taxon>
        <taxon>Craniata</taxon>
        <taxon>Vertebrata</taxon>
        <taxon>Chondrichthyes</taxon>
        <taxon>Holocephali</taxon>
        <taxon>Chimaeriformes</taxon>
        <taxon>Callorhinchidae</taxon>
        <taxon>Callorhinchus</taxon>
    </lineage>
</organism>
<reference evidence="3" key="1">
    <citation type="journal article" date="2006" name="Science">
        <title>Ancient noncoding elements conserved in the human genome.</title>
        <authorList>
            <person name="Venkatesh B."/>
            <person name="Kirkness E.F."/>
            <person name="Loh Y.H."/>
            <person name="Halpern A.L."/>
            <person name="Lee A.P."/>
            <person name="Johnson J."/>
            <person name="Dandona N."/>
            <person name="Viswanathan L.D."/>
            <person name="Tay A."/>
            <person name="Venter J.C."/>
            <person name="Strausberg R.L."/>
            <person name="Brenner S."/>
        </authorList>
    </citation>
    <scope>NUCLEOTIDE SEQUENCE [LARGE SCALE GENOMIC DNA]</scope>
</reference>
<evidence type="ECO:0000313" key="2">
    <source>
        <dbReference type="Ensembl" id="ENSCMIP00000003409.1"/>
    </source>
</evidence>
<reference evidence="2" key="4">
    <citation type="submission" date="2025-08" db="UniProtKB">
        <authorList>
            <consortium name="Ensembl"/>
        </authorList>
    </citation>
    <scope>IDENTIFICATION</scope>
</reference>
<dbReference type="Proteomes" id="UP000314986">
    <property type="component" value="Unassembled WGS sequence"/>
</dbReference>
<dbReference type="InParanoid" id="A0A4W3GZW6"/>
<dbReference type="InterPro" id="IPR028042">
    <property type="entry name" value="DUF4639"/>
</dbReference>
<feature type="compositionally biased region" description="Basic and acidic residues" evidence="1">
    <location>
        <begin position="148"/>
        <end position="164"/>
    </location>
</feature>
<reference evidence="3" key="2">
    <citation type="journal article" date="2007" name="PLoS Biol.">
        <title>Survey sequencing and comparative analysis of the elephant shark (Callorhinchus milii) genome.</title>
        <authorList>
            <person name="Venkatesh B."/>
            <person name="Kirkness E.F."/>
            <person name="Loh Y.H."/>
            <person name="Halpern A.L."/>
            <person name="Lee A.P."/>
            <person name="Johnson J."/>
            <person name="Dandona N."/>
            <person name="Viswanathan L.D."/>
            <person name="Tay A."/>
            <person name="Venter J.C."/>
            <person name="Strausberg R.L."/>
            <person name="Brenner S."/>
        </authorList>
    </citation>
    <scope>NUCLEOTIDE SEQUENCE [LARGE SCALE GENOMIC DNA]</scope>
</reference>
<dbReference type="Ensembl" id="ENSCMIT00000003540.1">
    <property type="protein sequence ID" value="ENSCMIP00000003409.1"/>
    <property type="gene ID" value="ENSCMIG00000002044.1"/>
</dbReference>
<keyword evidence="3" id="KW-1185">Reference proteome</keyword>
<feature type="region of interest" description="Disordered" evidence="1">
    <location>
        <begin position="138"/>
        <end position="225"/>
    </location>
</feature>
<reference evidence="2" key="5">
    <citation type="submission" date="2025-09" db="UniProtKB">
        <authorList>
            <consortium name="Ensembl"/>
        </authorList>
    </citation>
    <scope>IDENTIFICATION</scope>
</reference>
<dbReference type="GeneTree" id="ENSGT00940000167385"/>
<dbReference type="PANTHER" id="PTHR34438">
    <property type="entry name" value="SI:DKEY-97L20.6"/>
    <property type="match status" value="1"/>
</dbReference>
<protein>
    <submittedName>
        <fullName evidence="2">Uncharacterized protein</fullName>
    </submittedName>
</protein>
<feature type="region of interest" description="Disordered" evidence="1">
    <location>
        <begin position="1"/>
        <end position="21"/>
    </location>
</feature>
<reference evidence="3" key="3">
    <citation type="journal article" date="2014" name="Nature">
        <title>Elephant shark genome provides unique insights into gnathostome evolution.</title>
        <authorList>
            <consortium name="International Elephant Shark Genome Sequencing Consortium"/>
            <person name="Venkatesh B."/>
            <person name="Lee A.P."/>
            <person name="Ravi V."/>
            <person name="Maurya A.K."/>
            <person name="Lian M.M."/>
            <person name="Swann J.B."/>
            <person name="Ohta Y."/>
            <person name="Flajnik M.F."/>
            <person name="Sutoh Y."/>
            <person name="Kasahara M."/>
            <person name="Hoon S."/>
            <person name="Gangu V."/>
            <person name="Roy S.W."/>
            <person name="Irimia M."/>
            <person name="Korzh V."/>
            <person name="Kondrychyn I."/>
            <person name="Lim Z.W."/>
            <person name="Tay B.H."/>
            <person name="Tohari S."/>
            <person name="Kong K.W."/>
            <person name="Ho S."/>
            <person name="Lorente-Galdos B."/>
            <person name="Quilez J."/>
            <person name="Marques-Bonet T."/>
            <person name="Raney B.J."/>
            <person name="Ingham P.W."/>
            <person name="Tay A."/>
            <person name="Hillier L.W."/>
            <person name="Minx P."/>
            <person name="Boehm T."/>
            <person name="Wilson R.K."/>
            <person name="Brenner S."/>
            <person name="Warren W.C."/>
        </authorList>
    </citation>
    <scope>NUCLEOTIDE SEQUENCE [LARGE SCALE GENOMIC DNA]</scope>
</reference>